<dbReference type="RefSeq" id="WP_252424972.1">
    <property type="nucleotide sequence ID" value="NZ_JAMWMR010000008.1"/>
</dbReference>
<proteinExistence type="predicted"/>
<dbReference type="EMBL" id="JAMWMR010000008">
    <property type="protein sequence ID" value="MCN9241682.1"/>
    <property type="molecule type" value="Genomic_DNA"/>
</dbReference>
<evidence type="ECO:0000313" key="3">
    <source>
        <dbReference type="Proteomes" id="UP001523219"/>
    </source>
</evidence>
<organism evidence="2 3">
    <name type="scientific">Streptomyces macrolidinus</name>
    <dbReference type="NCBI Taxonomy" id="2952607"/>
    <lineage>
        <taxon>Bacteria</taxon>
        <taxon>Bacillati</taxon>
        <taxon>Actinomycetota</taxon>
        <taxon>Actinomycetes</taxon>
        <taxon>Kitasatosporales</taxon>
        <taxon>Streptomycetaceae</taxon>
        <taxon>Streptomyces</taxon>
    </lineage>
</organism>
<sequence length="86" mass="8798">MPPAGRTGPGDRAEADRLRTAAAERAATAPGPAAELSLKALDLTAADAPERPWIIAETIPLLWQTGQAAQARELGASALSTGRLGL</sequence>
<keyword evidence="3" id="KW-1185">Reference proteome</keyword>
<dbReference type="Proteomes" id="UP001523219">
    <property type="component" value="Unassembled WGS sequence"/>
</dbReference>
<comment type="caution">
    <text evidence="2">The sequence shown here is derived from an EMBL/GenBank/DDBJ whole genome shotgun (WGS) entry which is preliminary data.</text>
</comment>
<evidence type="ECO:0000313" key="2">
    <source>
        <dbReference type="EMBL" id="MCN9241682.1"/>
    </source>
</evidence>
<accession>A0ABT0ZDM0</accession>
<feature type="compositionally biased region" description="Low complexity" evidence="1">
    <location>
        <begin position="20"/>
        <end position="31"/>
    </location>
</feature>
<feature type="region of interest" description="Disordered" evidence="1">
    <location>
        <begin position="1"/>
        <end position="31"/>
    </location>
</feature>
<name>A0ABT0ZDM0_9ACTN</name>
<evidence type="ECO:0000256" key="1">
    <source>
        <dbReference type="SAM" id="MobiDB-lite"/>
    </source>
</evidence>
<reference evidence="2 3" key="1">
    <citation type="submission" date="2022-05" db="EMBL/GenBank/DDBJ databases">
        <title>Streptomyces sp. nov. RY43-2 isolated from soil of a peat swamp forest.</title>
        <authorList>
            <person name="Kanchanasin P."/>
            <person name="Tanasupawat S."/>
            <person name="Phongsopitanun W."/>
        </authorList>
    </citation>
    <scope>NUCLEOTIDE SEQUENCE [LARGE SCALE GENOMIC DNA]</scope>
    <source>
        <strain evidence="2 3">RY43-2</strain>
    </source>
</reference>
<gene>
    <name evidence="2" type="ORF">NGF19_12910</name>
</gene>
<protein>
    <submittedName>
        <fullName evidence="2">Uncharacterized protein</fullName>
    </submittedName>
</protein>
<feature type="compositionally biased region" description="Basic and acidic residues" evidence="1">
    <location>
        <begin position="9"/>
        <end position="19"/>
    </location>
</feature>